<accession>A0A1L9T2S3</accession>
<evidence type="ECO:0000313" key="2">
    <source>
        <dbReference type="Proteomes" id="UP000184356"/>
    </source>
</evidence>
<dbReference type="Gene3D" id="1.25.40.20">
    <property type="entry name" value="Ankyrin repeat-containing domain"/>
    <property type="match status" value="2"/>
</dbReference>
<dbReference type="InterPro" id="IPR051616">
    <property type="entry name" value="Cul2-RING_E3_ligase_SR"/>
</dbReference>
<dbReference type="OrthoDB" id="366390at2759"/>
<name>A0A1L9T2S3_9EURO</name>
<protein>
    <submittedName>
        <fullName evidence="1">Uncharacterized protein</fullName>
    </submittedName>
</protein>
<dbReference type="VEuPathDB" id="FungiDB:ASPSYDRAFT_35996"/>
<dbReference type="RefSeq" id="XP_040697560.1">
    <property type="nucleotide sequence ID" value="XM_040845385.1"/>
</dbReference>
<dbReference type="Pfam" id="PF12796">
    <property type="entry name" value="Ank_2"/>
    <property type="match status" value="1"/>
</dbReference>
<dbReference type="InterPro" id="IPR036770">
    <property type="entry name" value="Ankyrin_rpt-contain_sf"/>
</dbReference>
<dbReference type="STRING" id="1036612.A0A1L9T2S3"/>
<keyword evidence="2" id="KW-1185">Reference proteome</keyword>
<dbReference type="InterPro" id="IPR002110">
    <property type="entry name" value="Ankyrin_rpt"/>
</dbReference>
<dbReference type="Proteomes" id="UP000184356">
    <property type="component" value="Unassembled WGS sequence"/>
</dbReference>
<evidence type="ECO:0000313" key="1">
    <source>
        <dbReference type="EMBL" id="OJJ53754.1"/>
    </source>
</evidence>
<dbReference type="EMBL" id="KV878596">
    <property type="protein sequence ID" value="OJJ53754.1"/>
    <property type="molecule type" value="Genomic_DNA"/>
</dbReference>
<reference evidence="2" key="1">
    <citation type="journal article" date="2017" name="Genome Biol.">
        <title>Comparative genomics reveals high biological diversity and specific adaptations in the industrially and medically important fungal genus Aspergillus.</title>
        <authorList>
            <person name="de Vries R.P."/>
            <person name="Riley R."/>
            <person name="Wiebenga A."/>
            <person name="Aguilar-Osorio G."/>
            <person name="Amillis S."/>
            <person name="Uchima C.A."/>
            <person name="Anderluh G."/>
            <person name="Asadollahi M."/>
            <person name="Askin M."/>
            <person name="Barry K."/>
            <person name="Battaglia E."/>
            <person name="Bayram O."/>
            <person name="Benocci T."/>
            <person name="Braus-Stromeyer S.A."/>
            <person name="Caldana C."/>
            <person name="Canovas D."/>
            <person name="Cerqueira G.C."/>
            <person name="Chen F."/>
            <person name="Chen W."/>
            <person name="Choi C."/>
            <person name="Clum A."/>
            <person name="Dos Santos R.A."/>
            <person name="Damasio A.R."/>
            <person name="Diallinas G."/>
            <person name="Emri T."/>
            <person name="Fekete E."/>
            <person name="Flipphi M."/>
            <person name="Freyberg S."/>
            <person name="Gallo A."/>
            <person name="Gournas C."/>
            <person name="Habgood R."/>
            <person name="Hainaut M."/>
            <person name="Harispe M.L."/>
            <person name="Henrissat B."/>
            <person name="Hilden K.S."/>
            <person name="Hope R."/>
            <person name="Hossain A."/>
            <person name="Karabika E."/>
            <person name="Karaffa L."/>
            <person name="Karanyi Z."/>
            <person name="Krasevec N."/>
            <person name="Kuo A."/>
            <person name="Kusch H."/>
            <person name="LaButti K."/>
            <person name="Lagendijk E.L."/>
            <person name="Lapidus A."/>
            <person name="Levasseur A."/>
            <person name="Lindquist E."/>
            <person name="Lipzen A."/>
            <person name="Logrieco A.F."/>
            <person name="MacCabe A."/>
            <person name="Maekelae M.R."/>
            <person name="Malavazi I."/>
            <person name="Melin P."/>
            <person name="Meyer V."/>
            <person name="Mielnichuk N."/>
            <person name="Miskei M."/>
            <person name="Molnar A.P."/>
            <person name="Mule G."/>
            <person name="Ngan C.Y."/>
            <person name="Orejas M."/>
            <person name="Orosz E."/>
            <person name="Ouedraogo J.P."/>
            <person name="Overkamp K.M."/>
            <person name="Park H.-S."/>
            <person name="Perrone G."/>
            <person name="Piumi F."/>
            <person name="Punt P.J."/>
            <person name="Ram A.F."/>
            <person name="Ramon A."/>
            <person name="Rauscher S."/>
            <person name="Record E."/>
            <person name="Riano-Pachon D.M."/>
            <person name="Robert V."/>
            <person name="Roehrig J."/>
            <person name="Ruller R."/>
            <person name="Salamov A."/>
            <person name="Salih N.S."/>
            <person name="Samson R.A."/>
            <person name="Sandor E."/>
            <person name="Sanguinetti M."/>
            <person name="Schuetze T."/>
            <person name="Sepcic K."/>
            <person name="Shelest E."/>
            <person name="Sherlock G."/>
            <person name="Sophianopoulou V."/>
            <person name="Squina F.M."/>
            <person name="Sun H."/>
            <person name="Susca A."/>
            <person name="Todd R.B."/>
            <person name="Tsang A."/>
            <person name="Unkles S.E."/>
            <person name="van de Wiele N."/>
            <person name="van Rossen-Uffink D."/>
            <person name="Oliveira J.V."/>
            <person name="Vesth T.C."/>
            <person name="Visser J."/>
            <person name="Yu J.-H."/>
            <person name="Zhou M."/>
            <person name="Andersen M.R."/>
            <person name="Archer D.B."/>
            <person name="Baker S.E."/>
            <person name="Benoit I."/>
            <person name="Brakhage A.A."/>
            <person name="Braus G.H."/>
            <person name="Fischer R."/>
            <person name="Frisvad J.C."/>
            <person name="Goldman G.H."/>
            <person name="Houbraken J."/>
            <person name="Oakley B."/>
            <person name="Pocsi I."/>
            <person name="Scazzocchio C."/>
            <person name="Seiboth B."/>
            <person name="vanKuyk P.A."/>
            <person name="Wortman J."/>
            <person name="Dyer P.S."/>
            <person name="Grigoriev I.V."/>
        </authorList>
    </citation>
    <scope>NUCLEOTIDE SEQUENCE [LARGE SCALE GENOMIC DNA]</scope>
    <source>
        <strain evidence="2">CBS 593.65</strain>
    </source>
</reference>
<organism evidence="1 2">
    <name type="scientific">Aspergillus sydowii CBS 593.65</name>
    <dbReference type="NCBI Taxonomy" id="1036612"/>
    <lineage>
        <taxon>Eukaryota</taxon>
        <taxon>Fungi</taxon>
        <taxon>Dikarya</taxon>
        <taxon>Ascomycota</taxon>
        <taxon>Pezizomycotina</taxon>
        <taxon>Eurotiomycetes</taxon>
        <taxon>Eurotiomycetidae</taxon>
        <taxon>Eurotiales</taxon>
        <taxon>Aspergillaceae</taxon>
        <taxon>Aspergillus</taxon>
        <taxon>Aspergillus subgen. Nidulantes</taxon>
    </lineage>
</organism>
<dbReference type="SMART" id="SM00248">
    <property type="entry name" value="ANK"/>
    <property type="match status" value="7"/>
</dbReference>
<sequence length="663" mass="74417">MRFSTLPAEILYCIADQIEYTWEINTLCLVNRHFYQIFNPYLSRFNKQYSQGSVLDWAVRKGSETLAHKLLSDLVSTDRLDPQTWTSVARSACDHGQVHVFRLLLEAGQSLFIPSEMFKKLNWLFWESLSTGNEPNEPIIRLLLQHGASFDGHPAMQLFPFYYLFSHPGVVKAVIEYTPLDSGVSSVPLADLLHGAFMTPNSCTPEIIDCFISRGVDLSTIPVDTGVGTTLYHAIHQLRPRALRYLLQLGLGLKIRESGASLAPLRVALHRHQPDNALVLLEWVDVNKIMTERKEVDWLLCIAAALGLASILQQLLQTGCSPDLAMPEQALGGPGLPAIAWAARFQQSDMVEVLIEHGAKPYYQALIYALQTGNVPIAEMLLKAGADPNCRAQLVHLPALCVAAPNETLFRLLLAHGAHMPEQGWYPSVGRYAISRGGIPQVQMLLDRGMSLDGHSSSVFVDAIRVGATMLEFIESHVYRFDRHERGAFDESPFIDAIESNDVPTFTWLVNNGFIEVLSDDELCKMLFTLFERFDSNEATQALDFLLSRGVNINASEAGVGHRVLWGVLAYGLPEWAPKLLLDRGADPSLWPGETPVGVAGCLWTKRNLEFMLEQMRPKWSRRDMGLLLQVLKETAKHHNTWQRLRIVERFECKHGFGFYMPD</sequence>
<dbReference type="PANTHER" id="PTHR46224">
    <property type="entry name" value="ANKYRIN REPEAT FAMILY PROTEIN"/>
    <property type="match status" value="1"/>
</dbReference>
<gene>
    <name evidence="1" type="ORF">ASPSYDRAFT_35996</name>
</gene>
<dbReference type="GeneID" id="63761458"/>
<dbReference type="AlphaFoldDB" id="A0A1L9T2S3"/>
<proteinExistence type="predicted"/>
<dbReference type="SUPFAM" id="SSF48403">
    <property type="entry name" value="Ankyrin repeat"/>
    <property type="match status" value="2"/>
</dbReference>